<evidence type="ECO:0000313" key="1">
    <source>
        <dbReference type="EMBL" id="MDC3980657.1"/>
    </source>
</evidence>
<reference evidence="1 2" key="1">
    <citation type="submission" date="2021-04" db="EMBL/GenBank/DDBJ databases">
        <title>Genome analysis of Polyangium sp.</title>
        <authorList>
            <person name="Li Y."/>
            <person name="Wang J."/>
        </authorList>
    </citation>
    <scope>NUCLEOTIDE SEQUENCE [LARGE SCALE GENOMIC DNA]</scope>
    <source>
        <strain evidence="1 2">SDU14</strain>
    </source>
</reference>
<gene>
    <name evidence="1" type="ORF">KEG57_09135</name>
</gene>
<proteinExistence type="predicted"/>
<dbReference type="Proteomes" id="UP001151081">
    <property type="component" value="Unassembled WGS sequence"/>
</dbReference>
<keyword evidence="2" id="KW-1185">Reference proteome</keyword>
<organism evidence="1 2">
    <name type="scientific">Polyangium jinanense</name>
    <dbReference type="NCBI Taxonomy" id="2829994"/>
    <lineage>
        <taxon>Bacteria</taxon>
        <taxon>Pseudomonadati</taxon>
        <taxon>Myxococcota</taxon>
        <taxon>Polyangia</taxon>
        <taxon>Polyangiales</taxon>
        <taxon>Polyangiaceae</taxon>
        <taxon>Polyangium</taxon>
    </lineage>
</organism>
<protein>
    <submittedName>
        <fullName evidence="1">Uncharacterized protein</fullName>
    </submittedName>
</protein>
<dbReference type="AlphaFoldDB" id="A0A9X3WYZ3"/>
<accession>A0A9X3WYZ3</accession>
<evidence type="ECO:0000313" key="2">
    <source>
        <dbReference type="Proteomes" id="UP001151081"/>
    </source>
</evidence>
<dbReference type="EMBL" id="JAGTJJ010000002">
    <property type="protein sequence ID" value="MDC3980657.1"/>
    <property type="molecule type" value="Genomic_DNA"/>
</dbReference>
<comment type="caution">
    <text evidence="1">The sequence shown here is derived from an EMBL/GenBank/DDBJ whole genome shotgun (WGS) entry which is preliminary data.</text>
</comment>
<sequence length="244" mass="25926">MASTTTRLTASLGFALGLGFVFTPLGCGSSPMGNPRPSFHGSHDGPSVPPATVARLEACAEHGAARLTDTHYAIMFDVDVTADGQVDKVEVRESLINDREIVSCMEDALHGMSLPGVVTSLRSSGPVYGGSVSPDGRAPMGHPAAAAAAAAVNLVPILIVAAGVTIVVALTVHVAEEVVEAVEAAGRRRAVERRCQALLDECLDNPWQPKEEKEIYGNKKDCHGCYMECKNHNRWPEERCPRTN</sequence>
<name>A0A9X3WYZ3_9BACT</name>
<dbReference type="RefSeq" id="WP_272417697.1">
    <property type="nucleotide sequence ID" value="NZ_JAGTJJ010000002.1"/>
</dbReference>